<dbReference type="PANTHER" id="PTHR42834:SF1">
    <property type="entry name" value="ENDONUCLEASE_EXONUCLEASE_PHOSPHATASE FAMILY PROTEIN (AFU_ORTHOLOGUE AFUA_3G09210)"/>
    <property type="match status" value="1"/>
</dbReference>
<dbReference type="OrthoDB" id="1398885at2"/>
<comment type="caution">
    <text evidence="2">The sequence shown here is derived from an EMBL/GenBank/DDBJ whole genome shotgun (WGS) entry which is preliminary data.</text>
</comment>
<dbReference type="SUPFAM" id="SSF56219">
    <property type="entry name" value="DNase I-like"/>
    <property type="match status" value="1"/>
</dbReference>
<accession>A0A066RY29</accession>
<evidence type="ECO:0000313" key="2">
    <source>
        <dbReference type="EMBL" id="KDM92283.1"/>
    </source>
</evidence>
<gene>
    <name evidence="2" type="ORF">EA58_07270</name>
</gene>
<evidence type="ECO:0000313" key="3">
    <source>
        <dbReference type="Proteomes" id="UP000027192"/>
    </source>
</evidence>
<dbReference type="STRING" id="1654360.EA58_07270"/>
<proteinExistence type="predicted"/>
<dbReference type="PANTHER" id="PTHR42834">
    <property type="entry name" value="ENDONUCLEASE/EXONUCLEASE/PHOSPHATASE FAMILY PROTEIN (AFU_ORTHOLOGUE AFUA_3G09210)"/>
    <property type="match status" value="1"/>
</dbReference>
<dbReference type="Proteomes" id="UP000027192">
    <property type="component" value="Unassembled WGS sequence"/>
</dbReference>
<sequence length="298" mass="34426">MRLASFNVENLFARYNFRKNFDPQTSDGFSINNLAFSINNETAKQITAKAIKEVDADILALQEVDNLKVLDKFVSEYLGGMKYQHKMLIDANDPRNIDVALISRYPIKHVTTHRAERNHNHTASLFSRDCLEVLLDVDGKDFVVYINHFKSMMGGRDNTHNRRKEQVDRVAEIITEQWKHNNFSGNYAVLGDFNDYIDHHSSLTSLIQHSGLVDVGQRIPDDERWTHYWAGGNEYRQLDFILLSPDLANQNNHAVPQIMRKGMPFRAERYEGERFDFVGHDNPKASDHCPIYIDIDLA</sequence>
<reference evidence="2 3" key="1">
    <citation type="submission" date="2014-04" db="EMBL/GenBank/DDBJ databases">
        <title>Draft genome sequence of Photobacterium halotolerans S2753: a solonamide, ngercheumicin and holomycin producer.</title>
        <authorList>
            <person name="Machado H.R."/>
            <person name="Gram L."/>
        </authorList>
    </citation>
    <scope>NUCLEOTIDE SEQUENCE [LARGE SCALE GENOMIC DNA]</scope>
    <source>
        <strain evidence="2 3">S2753</strain>
    </source>
</reference>
<name>A0A066RY29_9GAMM</name>
<dbReference type="Gene3D" id="3.60.10.10">
    <property type="entry name" value="Endonuclease/exonuclease/phosphatase"/>
    <property type="match status" value="1"/>
</dbReference>
<dbReference type="AlphaFoldDB" id="A0A066RY29"/>
<organism evidence="2 3">
    <name type="scientific">Photobacterium galatheae</name>
    <dbReference type="NCBI Taxonomy" id="1654360"/>
    <lineage>
        <taxon>Bacteria</taxon>
        <taxon>Pseudomonadati</taxon>
        <taxon>Pseudomonadota</taxon>
        <taxon>Gammaproteobacteria</taxon>
        <taxon>Vibrionales</taxon>
        <taxon>Vibrionaceae</taxon>
        <taxon>Photobacterium</taxon>
    </lineage>
</organism>
<dbReference type="Pfam" id="PF19580">
    <property type="entry name" value="Exo_endo_phos_3"/>
    <property type="match status" value="1"/>
</dbReference>
<evidence type="ECO:0000259" key="1">
    <source>
        <dbReference type="Pfam" id="PF19580"/>
    </source>
</evidence>
<dbReference type="RefSeq" id="WP_036750719.1">
    <property type="nucleotide sequence ID" value="NZ_JAGSGC010000012.1"/>
</dbReference>
<dbReference type="InterPro" id="IPR036691">
    <property type="entry name" value="Endo/exonu/phosph_ase_sf"/>
</dbReference>
<dbReference type="InterPro" id="IPR005135">
    <property type="entry name" value="Endo/exonuclease/phosphatase"/>
</dbReference>
<dbReference type="EMBL" id="JMIB01000010">
    <property type="protein sequence ID" value="KDM92283.1"/>
    <property type="molecule type" value="Genomic_DNA"/>
</dbReference>
<keyword evidence="3" id="KW-1185">Reference proteome</keyword>
<dbReference type="GO" id="GO:0003824">
    <property type="term" value="F:catalytic activity"/>
    <property type="evidence" value="ECO:0007669"/>
    <property type="project" value="InterPro"/>
</dbReference>
<protein>
    <recommendedName>
        <fullName evidence="1">Endonuclease/exonuclease/phosphatase domain-containing protein</fullName>
    </recommendedName>
</protein>
<feature type="domain" description="Endonuclease/exonuclease/phosphatase" evidence="1">
    <location>
        <begin position="3"/>
        <end position="208"/>
    </location>
</feature>